<keyword evidence="4 8" id="KW-0274">FAD</keyword>
<dbReference type="Proteomes" id="UP000005666">
    <property type="component" value="Chromosome 6"/>
</dbReference>
<dbReference type="OMA" id="PCRTCNT"/>
<dbReference type="GO" id="GO:0005758">
    <property type="term" value="C:mitochondrial intermembrane space"/>
    <property type="evidence" value="ECO:0007669"/>
    <property type="project" value="UniProtKB-SubCell"/>
</dbReference>
<gene>
    <name evidence="11" type="primary">TPHA0F00990</name>
    <name evidence="11" type="ordered locus">TPHA_0F00990</name>
</gene>
<evidence type="ECO:0000256" key="9">
    <source>
        <dbReference type="SAM" id="MobiDB-lite"/>
    </source>
</evidence>
<dbReference type="InterPro" id="IPR036774">
    <property type="entry name" value="ERV/ALR_sulphydryl_oxid_sf"/>
</dbReference>
<evidence type="ECO:0000256" key="8">
    <source>
        <dbReference type="RuleBase" id="RU371123"/>
    </source>
</evidence>
<evidence type="ECO:0000256" key="4">
    <source>
        <dbReference type="ARBA" id="ARBA00022827"/>
    </source>
</evidence>
<keyword evidence="7" id="KW-1015">Disulfide bond</keyword>
<dbReference type="GO" id="GO:0160203">
    <property type="term" value="P:mitochondrial disulfide relay system"/>
    <property type="evidence" value="ECO:0007669"/>
    <property type="project" value="EnsemblFungi"/>
</dbReference>
<comment type="cofactor">
    <cofactor evidence="1 8">
        <name>FAD</name>
        <dbReference type="ChEBI" id="CHEBI:57692"/>
    </cofactor>
</comment>
<dbReference type="GO" id="GO:0034599">
    <property type="term" value="P:cellular response to oxidative stress"/>
    <property type="evidence" value="ECO:0007669"/>
    <property type="project" value="EnsemblFungi"/>
</dbReference>
<dbReference type="SUPFAM" id="SSF69000">
    <property type="entry name" value="FAD-dependent thiol oxidase"/>
    <property type="match status" value="1"/>
</dbReference>
<evidence type="ECO:0000256" key="7">
    <source>
        <dbReference type="ARBA" id="ARBA00023157"/>
    </source>
</evidence>
<evidence type="ECO:0000256" key="2">
    <source>
        <dbReference type="ARBA" id="ARBA00004569"/>
    </source>
</evidence>
<keyword evidence="12" id="KW-1185">Reference proteome</keyword>
<dbReference type="EMBL" id="HE612861">
    <property type="protein sequence ID" value="CCE63585.1"/>
    <property type="molecule type" value="Genomic_DNA"/>
</dbReference>
<organism evidence="11 12">
    <name type="scientific">Tetrapisispora phaffii (strain ATCC 24235 / CBS 4417 / NBRC 1672 / NRRL Y-8282 / UCD 70-5)</name>
    <name type="common">Yeast</name>
    <name type="synonym">Fabospora phaffii</name>
    <dbReference type="NCBI Taxonomy" id="1071381"/>
    <lineage>
        <taxon>Eukaryota</taxon>
        <taxon>Fungi</taxon>
        <taxon>Dikarya</taxon>
        <taxon>Ascomycota</taxon>
        <taxon>Saccharomycotina</taxon>
        <taxon>Saccharomycetes</taxon>
        <taxon>Saccharomycetales</taxon>
        <taxon>Saccharomycetaceae</taxon>
        <taxon>Tetrapisispora</taxon>
    </lineage>
</organism>
<evidence type="ECO:0000259" key="10">
    <source>
        <dbReference type="PROSITE" id="PS51324"/>
    </source>
</evidence>
<protein>
    <recommendedName>
        <fullName evidence="8">Sulfhydryl oxidase</fullName>
        <ecNumber evidence="8">1.8.3.2</ecNumber>
    </recommendedName>
</protein>
<dbReference type="InterPro" id="IPR017905">
    <property type="entry name" value="ERV/ALR_sulphydryl_oxidase"/>
</dbReference>
<keyword evidence="3 8" id="KW-0285">Flavoprotein</keyword>
<dbReference type="KEGG" id="tpf:TPHA_0F00990"/>
<dbReference type="OrthoDB" id="17199at2759"/>
<dbReference type="PANTHER" id="PTHR12645">
    <property type="entry name" value="ALR/ERV"/>
    <property type="match status" value="1"/>
</dbReference>
<evidence type="ECO:0000313" key="11">
    <source>
        <dbReference type="EMBL" id="CCE63585.1"/>
    </source>
</evidence>
<dbReference type="AlphaFoldDB" id="G8BV03"/>
<proteinExistence type="predicted"/>
<dbReference type="PANTHER" id="PTHR12645:SF0">
    <property type="entry name" value="FAD-LINKED SULFHYDRYL OXIDASE ALR"/>
    <property type="match status" value="1"/>
</dbReference>
<dbReference type="Gene3D" id="4.10.320.60">
    <property type="match status" value="1"/>
</dbReference>
<dbReference type="GO" id="GO:0050660">
    <property type="term" value="F:flavin adenine dinucleotide binding"/>
    <property type="evidence" value="ECO:0007669"/>
    <property type="project" value="TreeGrafter"/>
</dbReference>
<dbReference type="eggNOG" id="KOG3355">
    <property type="taxonomic scope" value="Eukaryota"/>
</dbReference>
<evidence type="ECO:0000256" key="3">
    <source>
        <dbReference type="ARBA" id="ARBA00022630"/>
    </source>
</evidence>
<comment type="catalytic activity">
    <reaction evidence="8">
        <text>2 R'C(R)SH + O2 = R'C(R)S-S(R)CR' + H2O2</text>
        <dbReference type="Rhea" id="RHEA:17357"/>
        <dbReference type="ChEBI" id="CHEBI:15379"/>
        <dbReference type="ChEBI" id="CHEBI:16240"/>
        <dbReference type="ChEBI" id="CHEBI:16520"/>
        <dbReference type="ChEBI" id="CHEBI:17412"/>
        <dbReference type="EC" id="1.8.3.2"/>
    </reaction>
</comment>
<accession>G8BV03</accession>
<dbReference type="HOGENOM" id="CLU_070631_1_0_1"/>
<dbReference type="GO" id="GO:0016971">
    <property type="term" value="F:flavin-dependent sulfhydryl oxidase activity"/>
    <property type="evidence" value="ECO:0007669"/>
    <property type="project" value="EnsemblFungi"/>
</dbReference>
<evidence type="ECO:0000256" key="6">
    <source>
        <dbReference type="ARBA" id="ARBA00023128"/>
    </source>
</evidence>
<dbReference type="PROSITE" id="PS51324">
    <property type="entry name" value="ERV_ALR"/>
    <property type="match status" value="1"/>
</dbReference>
<feature type="domain" description="ERV/ALR sulfhydryl oxidase" evidence="10">
    <location>
        <begin position="73"/>
        <end position="173"/>
    </location>
</feature>
<dbReference type="FunFam" id="1.20.120.310:FF:000003">
    <property type="entry name" value="Sulfhydryl oxidase"/>
    <property type="match status" value="1"/>
</dbReference>
<feature type="region of interest" description="Disordered" evidence="9">
    <location>
        <begin position="50"/>
        <end position="76"/>
    </location>
</feature>
<dbReference type="GO" id="GO:0006879">
    <property type="term" value="P:intracellular iron ion homeostasis"/>
    <property type="evidence" value="ECO:0007669"/>
    <property type="project" value="EnsemblFungi"/>
</dbReference>
<sequence>MSSRSTEETKGLTGRTVVYDEDGKPCRACNTLEDFRFVTGKVTTSKIAAAGKPAKTMPEESLIPGSRSYERTNPPDVNELGKSTWNFLHSMTAQYPKEPSPVQKTEMSNFLHLFSRVYPCNWCAKDFEKYLKENAPKVNSREELGRWMCEAHNSVNVKLRKEKFNCDFWEKRWREGWEE</sequence>
<name>G8BV03_TETPH</name>
<dbReference type="InterPro" id="IPR039799">
    <property type="entry name" value="ALR/ERV"/>
</dbReference>
<evidence type="ECO:0000256" key="5">
    <source>
        <dbReference type="ARBA" id="ARBA00023002"/>
    </source>
</evidence>
<evidence type="ECO:0000313" key="12">
    <source>
        <dbReference type="Proteomes" id="UP000005666"/>
    </source>
</evidence>
<dbReference type="Pfam" id="PF04777">
    <property type="entry name" value="Evr1_Alr"/>
    <property type="match status" value="1"/>
</dbReference>
<keyword evidence="5 8" id="KW-0560">Oxidoreductase</keyword>
<comment type="subcellular location">
    <subcellularLocation>
        <location evidence="2">Mitochondrion intermembrane space</location>
    </subcellularLocation>
</comment>
<evidence type="ECO:0000256" key="1">
    <source>
        <dbReference type="ARBA" id="ARBA00001974"/>
    </source>
</evidence>
<dbReference type="Gene3D" id="1.20.120.310">
    <property type="entry name" value="ERV/ALR sulfhydryl oxidase domain"/>
    <property type="match status" value="1"/>
</dbReference>
<dbReference type="RefSeq" id="XP_003686019.1">
    <property type="nucleotide sequence ID" value="XM_003685971.1"/>
</dbReference>
<reference evidence="11 12" key="1">
    <citation type="journal article" date="2011" name="Proc. Natl. Acad. Sci. U.S.A.">
        <title>Evolutionary erosion of yeast sex chromosomes by mating-type switching accidents.</title>
        <authorList>
            <person name="Gordon J.L."/>
            <person name="Armisen D."/>
            <person name="Proux-Wera E."/>
            <person name="Oheigeartaigh S.S."/>
            <person name="Byrne K.P."/>
            <person name="Wolfe K.H."/>
        </authorList>
    </citation>
    <scope>NUCLEOTIDE SEQUENCE [LARGE SCALE GENOMIC DNA]</scope>
    <source>
        <strain evidence="12">ATCC 24235 / CBS 4417 / NBRC 1672 / NRRL Y-8282 / UCD 70-5</strain>
    </source>
</reference>
<dbReference type="STRING" id="1071381.G8BV03"/>
<dbReference type="GeneID" id="11535630"/>
<dbReference type="EC" id="1.8.3.2" evidence="8"/>
<keyword evidence="6" id="KW-0496">Mitochondrion</keyword>